<evidence type="ECO:0008006" key="4">
    <source>
        <dbReference type="Google" id="ProtNLM"/>
    </source>
</evidence>
<gene>
    <name evidence="2" type="ORF">CN495_07515</name>
</gene>
<comment type="caution">
    <text evidence="2">The sequence shown here is derived from an EMBL/GenBank/DDBJ whole genome shotgun (WGS) entry which is preliminary data.</text>
</comment>
<keyword evidence="1" id="KW-0175">Coiled coil</keyword>
<name>A0ABD6SA71_BACTU</name>
<reference evidence="2 3" key="1">
    <citation type="submission" date="2017-09" db="EMBL/GenBank/DDBJ databases">
        <title>Large-scale bioinformatics analysis of Bacillus genomes uncovers conserved roles of natural products in bacterial physiology.</title>
        <authorList>
            <consortium name="Agbiome Team Llc"/>
            <person name="Bleich R.M."/>
            <person name="Kirk G.J."/>
            <person name="Santa Maria K.C."/>
            <person name="Allen S.E."/>
            <person name="Farag S."/>
            <person name="Shank E.A."/>
            <person name="Bowers A."/>
        </authorList>
    </citation>
    <scope>NUCLEOTIDE SEQUENCE [LARGE SCALE GENOMIC DNA]</scope>
    <source>
        <strain evidence="2 3">AFS005140</strain>
    </source>
</reference>
<dbReference type="Proteomes" id="UP000219897">
    <property type="component" value="Unassembled WGS sequence"/>
</dbReference>
<evidence type="ECO:0000256" key="1">
    <source>
        <dbReference type="SAM" id="Coils"/>
    </source>
</evidence>
<sequence>MQKKTKIVSVLLVGLILIIGGLLVHAYTSKSKLEVEKGNLAKTVKNLKEENSRLEGNLAMLRENTREKGQEVAKNFVVTMNRFDPKKSIEAQKAKVKPLVTGQAESKLFQVTEDAHHEGEVTHKTYAEVKDMYYTKTADNKADVIATYDFVIIGEDGSEQREVHNMKMNIENVKGTWVVTDFTVHMQTGVEGL</sequence>
<feature type="coiled-coil region" evidence="1">
    <location>
        <begin position="30"/>
        <end position="64"/>
    </location>
</feature>
<dbReference type="AlphaFoldDB" id="A0ABD6SA71"/>
<protein>
    <recommendedName>
        <fullName evidence="4">MerR family transcriptional regulator</fullName>
    </recommendedName>
</protein>
<proteinExistence type="predicted"/>
<organism evidence="2 3">
    <name type="scientific">Bacillus thuringiensis</name>
    <dbReference type="NCBI Taxonomy" id="1428"/>
    <lineage>
        <taxon>Bacteria</taxon>
        <taxon>Bacillati</taxon>
        <taxon>Bacillota</taxon>
        <taxon>Bacilli</taxon>
        <taxon>Bacillales</taxon>
        <taxon>Bacillaceae</taxon>
        <taxon>Bacillus</taxon>
        <taxon>Bacillus cereus group</taxon>
    </lineage>
</organism>
<accession>A0ABD6SA71</accession>
<evidence type="ECO:0000313" key="2">
    <source>
        <dbReference type="EMBL" id="PER55593.1"/>
    </source>
</evidence>
<evidence type="ECO:0000313" key="3">
    <source>
        <dbReference type="Proteomes" id="UP000219897"/>
    </source>
</evidence>
<dbReference type="EMBL" id="NTYF01000023">
    <property type="protein sequence ID" value="PER55593.1"/>
    <property type="molecule type" value="Genomic_DNA"/>
</dbReference>